<gene>
    <name evidence="1" type="ORF">PROPJV5_2546</name>
</gene>
<protein>
    <submittedName>
        <fullName evidence="1">Ribonuclease H-like domain</fullName>
    </submittedName>
</protein>
<dbReference type="AlphaFoldDB" id="A0A375I603"/>
<dbReference type="EMBL" id="OMOH01000018">
    <property type="protein sequence ID" value="SPF69561.1"/>
    <property type="molecule type" value="Genomic_DNA"/>
</dbReference>
<name>A0A375I603_9ACTN</name>
<accession>A0A375I603</accession>
<reference evidence="2" key="1">
    <citation type="submission" date="2018-02" db="EMBL/GenBank/DDBJ databases">
        <authorList>
            <person name="Hornung B."/>
        </authorList>
    </citation>
    <scope>NUCLEOTIDE SEQUENCE [LARGE SCALE GENOMIC DNA]</scope>
</reference>
<evidence type="ECO:0000313" key="2">
    <source>
        <dbReference type="Proteomes" id="UP000265962"/>
    </source>
</evidence>
<organism evidence="1 2">
    <name type="scientific">Propionibacterium ruminifibrarum</name>
    <dbReference type="NCBI Taxonomy" id="1962131"/>
    <lineage>
        <taxon>Bacteria</taxon>
        <taxon>Bacillati</taxon>
        <taxon>Actinomycetota</taxon>
        <taxon>Actinomycetes</taxon>
        <taxon>Propionibacteriales</taxon>
        <taxon>Propionibacteriaceae</taxon>
        <taxon>Propionibacterium</taxon>
    </lineage>
</organism>
<proteinExistence type="predicted"/>
<dbReference type="InterPro" id="IPR036397">
    <property type="entry name" value="RNaseH_sf"/>
</dbReference>
<evidence type="ECO:0000313" key="1">
    <source>
        <dbReference type="EMBL" id="SPF69561.1"/>
    </source>
</evidence>
<dbReference type="Gene3D" id="3.30.420.10">
    <property type="entry name" value="Ribonuclease H-like superfamily/Ribonuclease H"/>
    <property type="match status" value="1"/>
</dbReference>
<feature type="non-terminal residue" evidence="1">
    <location>
        <position position="1"/>
    </location>
</feature>
<dbReference type="InterPro" id="IPR012337">
    <property type="entry name" value="RNaseH-like_sf"/>
</dbReference>
<keyword evidence="2" id="KW-1185">Reference proteome</keyword>
<dbReference type="Proteomes" id="UP000265962">
    <property type="component" value="Unassembled WGS sequence"/>
</dbReference>
<dbReference type="GO" id="GO:0003676">
    <property type="term" value="F:nucleic acid binding"/>
    <property type="evidence" value="ECO:0007669"/>
    <property type="project" value="InterPro"/>
</dbReference>
<sequence length="57" mass="6870">YTSHAFNRSIASHVSTHQYIRPYTPRHNGKIERYNRIEPSRVWCRFYMGSDSRLRVA</sequence>
<dbReference type="SUPFAM" id="SSF53098">
    <property type="entry name" value="Ribonuclease H-like"/>
    <property type="match status" value="1"/>
</dbReference>